<gene>
    <name evidence="1" type="ORF">HMPREF0762_01024</name>
</gene>
<dbReference type="SUPFAM" id="SSF88723">
    <property type="entry name" value="PIN domain-like"/>
    <property type="match status" value="1"/>
</dbReference>
<comment type="caution">
    <text evidence="1">The sequence shown here is derived from an EMBL/GenBank/DDBJ whole genome shotgun (WGS) entry which is preliminary data.</text>
</comment>
<dbReference type="RefSeq" id="WP_006362282.1">
    <property type="nucleotide sequence ID" value="NZ_GG700630.1"/>
</dbReference>
<dbReference type="OrthoDB" id="3175275at2"/>
<dbReference type="HOGENOM" id="CLU_121449_1_1_11"/>
<sequence length="122" mass="13849">MKLLIDESIILRYLLADNKRGYHRACEAIATGEAYTYPEIYARVAIILRDVYGVPRSQIGYALITLMNDITLIEAPIVEYATRLFGSSLLDYVDCLLIARNAVMKQNVMTYDKPLLSRMLAL</sequence>
<evidence type="ECO:0000313" key="1">
    <source>
        <dbReference type="EMBL" id="EEZ61683.1"/>
    </source>
</evidence>
<dbReference type="eggNOG" id="COG3077">
    <property type="taxonomic scope" value="Bacteria"/>
</dbReference>
<reference evidence="1" key="1">
    <citation type="submission" date="2009-10" db="EMBL/GenBank/DDBJ databases">
        <authorList>
            <person name="Weinstock G."/>
            <person name="Sodergren E."/>
            <person name="Clifton S."/>
            <person name="Fulton L."/>
            <person name="Fulton B."/>
            <person name="Courtney L."/>
            <person name="Fronick C."/>
            <person name="Harrison M."/>
            <person name="Strong C."/>
            <person name="Farmer C."/>
            <person name="Delahaunty K."/>
            <person name="Markovic C."/>
            <person name="Hall O."/>
            <person name="Minx P."/>
            <person name="Tomlinson C."/>
            <person name="Mitreva M."/>
            <person name="Nelson J."/>
            <person name="Hou S."/>
            <person name="Wollam A."/>
            <person name="Pepin K.H."/>
            <person name="Johnson M."/>
            <person name="Bhonagiri V."/>
            <person name="Nash W.E."/>
            <person name="Warren W."/>
            <person name="Chinwalla A."/>
            <person name="Mardis E.R."/>
            <person name="Wilson R.K."/>
        </authorList>
    </citation>
    <scope>NUCLEOTIDE SEQUENCE [LARGE SCALE GENOMIC DNA]</scope>
    <source>
        <strain evidence="1">ATCC 700122</strain>
    </source>
</reference>
<dbReference type="Proteomes" id="UP000006001">
    <property type="component" value="Unassembled WGS sequence"/>
</dbReference>
<evidence type="ECO:0000313" key="2">
    <source>
        <dbReference type="Proteomes" id="UP000006001"/>
    </source>
</evidence>
<name>D0WGS0_SLAES</name>
<dbReference type="AlphaFoldDB" id="D0WGS0"/>
<dbReference type="EMBL" id="ACUX02000006">
    <property type="protein sequence ID" value="EEZ61683.1"/>
    <property type="molecule type" value="Genomic_DNA"/>
</dbReference>
<dbReference type="STRING" id="649764.HMPREF0762_01024"/>
<evidence type="ECO:0008006" key="3">
    <source>
        <dbReference type="Google" id="ProtNLM"/>
    </source>
</evidence>
<protein>
    <recommendedName>
        <fullName evidence="3">PIN domain-containing protein</fullName>
    </recommendedName>
</protein>
<organism evidence="1 2">
    <name type="scientific">Slackia exigua (strain ATCC 700122 / DSM 15923 / CIP 105133 / JCM 11022 / KCTC 5966 / S-7)</name>
    <dbReference type="NCBI Taxonomy" id="649764"/>
    <lineage>
        <taxon>Bacteria</taxon>
        <taxon>Bacillati</taxon>
        <taxon>Actinomycetota</taxon>
        <taxon>Coriobacteriia</taxon>
        <taxon>Eggerthellales</taxon>
        <taxon>Eggerthellaceae</taxon>
        <taxon>Slackia</taxon>
    </lineage>
</organism>
<dbReference type="GeneID" id="85007573"/>
<dbReference type="InterPro" id="IPR029060">
    <property type="entry name" value="PIN-like_dom_sf"/>
</dbReference>
<keyword evidence="2" id="KW-1185">Reference proteome</keyword>
<proteinExistence type="predicted"/>
<accession>D0WGS0</accession>